<dbReference type="PROSITE" id="PS50297">
    <property type="entry name" value="ANK_REP_REGION"/>
    <property type="match status" value="2"/>
</dbReference>
<feature type="repeat" description="ANK" evidence="3">
    <location>
        <begin position="7"/>
        <end position="39"/>
    </location>
</feature>
<name>A0ABD2PSD7_9PLAT</name>
<comment type="caution">
    <text evidence="4">The sequence shown here is derived from an EMBL/GenBank/DDBJ whole genome shotgun (WGS) entry which is preliminary data.</text>
</comment>
<evidence type="ECO:0000256" key="3">
    <source>
        <dbReference type="PROSITE-ProRule" id="PRU00023"/>
    </source>
</evidence>
<evidence type="ECO:0000256" key="1">
    <source>
        <dbReference type="ARBA" id="ARBA00022737"/>
    </source>
</evidence>
<feature type="repeat" description="ANK" evidence="3">
    <location>
        <begin position="107"/>
        <end position="139"/>
    </location>
</feature>
<dbReference type="Pfam" id="PF12796">
    <property type="entry name" value="Ank_2"/>
    <property type="match status" value="2"/>
</dbReference>
<dbReference type="InterPro" id="IPR002110">
    <property type="entry name" value="Ankyrin_rpt"/>
</dbReference>
<feature type="repeat" description="ANK" evidence="3">
    <location>
        <begin position="40"/>
        <end position="66"/>
    </location>
</feature>
<keyword evidence="5" id="KW-1185">Reference proteome</keyword>
<dbReference type="PANTHER" id="PTHR24198:SF165">
    <property type="entry name" value="ANKYRIN REPEAT-CONTAINING PROTEIN-RELATED"/>
    <property type="match status" value="1"/>
</dbReference>
<dbReference type="SUPFAM" id="SSF48403">
    <property type="entry name" value="Ankyrin repeat"/>
    <property type="match status" value="1"/>
</dbReference>
<dbReference type="PANTHER" id="PTHR24198">
    <property type="entry name" value="ANKYRIN REPEAT AND PROTEIN KINASE DOMAIN-CONTAINING PROTEIN"/>
    <property type="match status" value="1"/>
</dbReference>
<dbReference type="InterPro" id="IPR036770">
    <property type="entry name" value="Ankyrin_rpt-contain_sf"/>
</dbReference>
<dbReference type="PROSITE" id="PS50088">
    <property type="entry name" value="ANK_REPEAT"/>
    <property type="match status" value="3"/>
</dbReference>
<reference evidence="4 5" key="1">
    <citation type="submission" date="2024-11" db="EMBL/GenBank/DDBJ databases">
        <title>Adaptive evolution of stress response genes in parasites aligns with host niche diversity.</title>
        <authorList>
            <person name="Hahn C."/>
            <person name="Resl P."/>
        </authorList>
    </citation>
    <scope>NUCLEOTIDE SEQUENCE [LARGE SCALE GENOMIC DNA]</scope>
    <source>
        <strain evidence="4">EGGRZ-B1_66</strain>
        <tissue evidence="4">Body</tissue>
    </source>
</reference>
<sequence length="250" mass="27580">MSHRDKRGRSLIHLAVLKGNINIINLLISRGANINGADEKGLTALHLAVKKGLVDVLKHLLSIGADPENCCNRKYKPIHTAAEMNDVSCLAELLKHPSVDVNAEGEQGCTPVHHCCFRDSANCLTLLLKFGANIYKADHVGSYPIHRAVTYLAENCLKILFDHELSQFHERSCQFRNITRFAISDEVEATKHKAAKMDRITRALVGLEVCYREGKSVANGTLSVEEDSAKIVEEMGNKALVNLIDSEGEI</sequence>
<gene>
    <name evidence="4" type="ORF">Ciccas_011054</name>
</gene>
<evidence type="ECO:0000256" key="2">
    <source>
        <dbReference type="ARBA" id="ARBA00023043"/>
    </source>
</evidence>
<accession>A0ABD2PSD7</accession>
<evidence type="ECO:0000313" key="5">
    <source>
        <dbReference type="Proteomes" id="UP001626550"/>
    </source>
</evidence>
<dbReference type="SMART" id="SM00248">
    <property type="entry name" value="ANK"/>
    <property type="match status" value="5"/>
</dbReference>
<dbReference type="AlphaFoldDB" id="A0ABD2PSD7"/>
<keyword evidence="2 3" id="KW-0040">ANK repeat</keyword>
<dbReference type="EMBL" id="JBJKFK010003005">
    <property type="protein sequence ID" value="KAL3310385.1"/>
    <property type="molecule type" value="Genomic_DNA"/>
</dbReference>
<protein>
    <submittedName>
        <fullName evidence="4">Uncharacterized protein</fullName>
    </submittedName>
</protein>
<keyword evidence="1" id="KW-0677">Repeat</keyword>
<dbReference type="Gene3D" id="1.25.40.20">
    <property type="entry name" value="Ankyrin repeat-containing domain"/>
    <property type="match status" value="2"/>
</dbReference>
<proteinExistence type="predicted"/>
<dbReference type="Proteomes" id="UP001626550">
    <property type="component" value="Unassembled WGS sequence"/>
</dbReference>
<evidence type="ECO:0000313" key="4">
    <source>
        <dbReference type="EMBL" id="KAL3310385.1"/>
    </source>
</evidence>
<organism evidence="4 5">
    <name type="scientific">Cichlidogyrus casuarinus</name>
    <dbReference type="NCBI Taxonomy" id="1844966"/>
    <lineage>
        <taxon>Eukaryota</taxon>
        <taxon>Metazoa</taxon>
        <taxon>Spiralia</taxon>
        <taxon>Lophotrochozoa</taxon>
        <taxon>Platyhelminthes</taxon>
        <taxon>Monogenea</taxon>
        <taxon>Monopisthocotylea</taxon>
        <taxon>Dactylogyridea</taxon>
        <taxon>Ancyrocephalidae</taxon>
        <taxon>Cichlidogyrus</taxon>
    </lineage>
</organism>